<dbReference type="InterPro" id="IPR027477">
    <property type="entry name" value="Succ_DH/fumarate_Rdtase_cat_sf"/>
</dbReference>
<dbReference type="WBParaSite" id="EEL_0000803701-mRNA-1">
    <property type="protein sequence ID" value="EEL_0000803701-mRNA-1"/>
    <property type="gene ID" value="EEL_0000803701"/>
</dbReference>
<dbReference type="SUPFAM" id="SSF56425">
    <property type="entry name" value="Succinate dehydrogenase/fumarate reductase flavoprotein, catalytic domain"/>
    <property type="match status" value="1"/>
</dbReference>
<evidence type="ECO:0000256" key="7">
    <source>
        <dbReference type="ARBA" id="ARBA00077246"/>
    </source>
</evidence>
<keyword evidence="9" id="KW-1185">Reference proteome</keyword>
<evidence type="ECO:0000256" key="2">
    <source>
        <dbReference type="ARBA" id="ARBA00022630"/>
    </source>
</evidence>
<dbReference type="GO" id="GO:0016156">
    <property type="term" value="F:fumarate reductase (NADH) activity"/>
    <property type="evidence" value="ECO:0007669"/>
    <property type="project" value="UniProtKB-EC"/>
</dbReference>
<dbReference type="EC" id="1.3.1.6" evidence="6"/>
<dbReference type="PANTHER" id="PTHR43400">
    <property type="entry name" value="FUMARATE REDUCTASE"/>
    <property type="match status" value="1"/>
</dbReference>
<sequence>MFEKDGSLYEITGKAVVLATGGFSCDRSNESSLLLEFAPEKANFPTTNGPWATGSGVKMARAMGAALVGMQNVQIHPTAFVDLKDPAAATKFLAAEALRGKGAILLNEKGERFVNELGRRDHVTDKILKSCAKNEEAGGVHTAFMVMDNQAVDDFGRASFGFYAKVKGFFKQFETLEEAANYMKIGSSKLKATLDEYNEHAHSTSPKEDQFEKKIFPVALEHPPYYVAVITPAIHYTMGGIKIDKNAAVFNEFSGKPFKGLLAAGEVTGGVHGRNRLAGNSLLECVVYGRIAGRNAASIRYSASDAMLTRTDL</sequence>
<keyword evidence="4" id="KW-0560">Oxidoreductase</keyword>
<feature type="domain" description="FAD-dependent oxidoreductase 2 FAD-binding" evidence="8">
    <location>
        <begin position="4"/>
        <end position="282"/>
    </location>
</feature>
<proteinExistence type="predicted"/>
<evidence type="ECO:0000313" key="10">
    <source>
        <dbReference type="WBParaSite" id="EEL_0000803701-mRNA-1"/>
    </source>
</evidence>
<dbReference type="Gene3D" id="3.50.50.60">
    <property type="entry name" value="FAD/NAD(P)-binding domain"/>
    <property type="match status" value="2"/>
</dbReference>
<protein>
    <recommendedName>
        <fullName evidence="6">fumarate reductase (NADH)</fullName>
        <ecNumber evidence="6">1.3.1.6</ecNumber>
    </recommendedName>
    <alternativeName>
        <fullName evidence="7">NADH-dependent fumarate reductase</fullName>
    </alternativeName>
</protein>
<dbReference type="InterPro" id="IPR050315">
    <property type="entry name" value="FAD-oxidoreductase_2"/>
</dbReference>
<organism evidence="9 10">
    <name type="scientific">Elaeophora elaphi</name>
    <dbReference type="NCBI Taxonomy" id="1147741"/>
    <lineage>
        <taxon>Eukaryota</taxon>
        <taxon>Metazoa</taxon>
        <taxon>Ecdysozoa</taxon>
        <taxon>Nematoda</taxon>
        <taxon>Chromadorea</taxon>
        <taxon>Rhabditida</taxon>
        <taxon>Spirurina</taxon>
        <taxon>Spiruromorpha</taxon>
        <taxon>Filarioidea</taxon>
        <taxon>Onchocercidae</taxon>
        <taxon>Elaeophora</taxon>
    </lineage>
</organism>
<comment type="catalytic activity">
    <reaction evidence="5">
        <text>succinate + NAD(+) = fumarate + NADH + H(+)</text>
        <dbReference type="Rhea" id="RHEA:18281"/>
        <dbReference type="ChEBI" id="CHEBI:15378"/>
        <dbReference type="ChEBI" id="CHEBI:29806"/>
        <dbReference type="ChEBI" id="CHEBI:30031"/>
        <dbReference type="ChEBI" id="CHEBI:57540"/>
        <dbReference type="ChEBI" id="CHEBI:57945"/>
        <dbReference type="EC" id="1.3.1.6"/>
    </reaction>
</comment>
<dbReference type="AlphaFoldDB" id="A0A0R3S094"/>
<keyword evidence="3" id="KW-0274">FAD</keyword>
<evidence type="ECO:0000256" key="1">
    <source>
        <dbReference type="ARBA" id="ARBA00001974"/>
    </source>
</evidence>
<dbReference type="STRING" id="1147741.A0A0R3S094"/>
<dbReference type="SUPFAM" id="SSF51905">
    <property type="entry name" value="FAD/NAD(P)-binding domain"/>
    <property type="match status" value="1"/>
</dbReference>
<evidence type="ECO:0000313" key="9">
    <source>
        <dbReference type="Proteomes" id="UP000050640"/>
    </source>
</evidence>
<evidence type="ECO:0000256" key="5">
    <source>
        <dbReference type="ARBA" id="ARBA00050832"/>
    </source>
</evidence>
<evidence type="ECO:0000256" key="6">
    <source>
        <dbReference type="ARBA" id="ARBA00067004"/>
    </source>
</evidence>
<dbReference type="Gene3D" id="3.90.700.10">
    <property type="entry name" value="Succinate dehydrogenase/fumarate reductase flavoprotein, catalytic domain"/>
    <property type="match status" value="1"/>
</dbReference>
<dbReference type="PANTHER" id="PTHR43400:SF7">
    <property type="entry name" value="FAD-DEPENDENT OXIDOREDUCTASE 2 FAD BINDING DOMAIN-CONTAINING PROTEIN"/>
    <property type="match status" value="1"/>
</dbReference>
<evidence type="ECO:0000256" key="4">
    <source>
        <dbReference type="ARBA" id="ARBA00023002"/>
    </source>
</evidence>
<keyword evidence="2" id="KW-0285">Flavoprotein</keyword>
<dbReference type="Pfam" id="PF00890">
    <property type="entry name" value="FAD_binding_2"/>
    <property type="match status" value="1"/>
</dbReference>
<reference evidence="10" key="1">
    <citation type="submission" date="2017-02" db="UniProtKB">
        <authorList>
            <consortium name="WormBaseParasite"/>
        </authorList>
    </citation>
    <scope>IDENTIFICATION</scope>
</reference>
<dbReference type="FunFam" id="3.90.700.10:FF:000007">
    <property type="entry name" value="NADH-dependent fumarate reductase"/>
    <property type="match status" value="1"/>
</dbReference>
<dbReference type="InterPro" id="IPR036188">
    <property type="entry name" value="FAD/NAD-bd_sf"/>
</dbReference>
<dbReference type="PROSITE" id="PS51257">
    <property type="entry name" value="PROKAR_LIPOPROTEIN"/>
    <property type="match status" value="1"/>
</dbReference>
<evidence type="ECO:0000259" key="8">
    <source>
        <dbReference type="Pfam" id="PF00890"/>
    </source>
</evidence>
<dbReference type="InterPro" id="IPR003953">
    <property type="entry name" value="FAD-dep_OxRdtase_2_FAD-bd"/>
</dbReference>
<dbReference type="Proteomes" id="UP000050640">
    <property type="component" value="Unplaced"/>
</dbReference>
<comment type="cofactor">
    <cofactor evidence="1">
        <name>FAD</name>
        <dbReference type="ChEBI" id="CHEBI:57692"/>
    </cofactor>
</comment>
<name>A0A0R3S094_9BILA</name>
<accession>A0A0R3S094</accession>
<evidence type="ECO:0000256" key="3">
    <source>
        <dbReference type="ARBA" id="ARBA00022827"/>
    </source>
</evidence>